<comment type="caution">
    <text evidence="2">The sequence shown here is derived from an EMBL/GenBank/DDBJ whole genome shotgun (WGS) entry which is preliminary data.</text>
</comment>
<evidence type="ECO:0000256" key="1">
    <source>
        <dbReference type="SAM" id="MobiDB-lite"/>
    </source>
</evidence>
<dbReference type="EMBL" id="CAKOAT010446265">
    <property type="protein sequence ID" value="CAH8373882.1"/>
    <property type="molecule type" value="Genomic_DNA"/>
</dbReference>
<name>A0ABC8L3Q2_ERUVS</name>
<gene>
    <name evidence="2" type="ORF">ERUC_LOCUS31928</name>
</gene>
<evidence type="ECO:0000313" key="2">
    <source>
        <dbReference type="EMBL" id="CAH8373882.1"/>
    </source>
</evidence>
<feature type="compositionally biased region" description="Basic and acidic residues" evidence="1">
    <location>
        <begin position="38"/>
        <end position="50"/>
    </location>
</feature>
<keyword evidence="3" id="KW-1185">Reference proteome</keyword>
<protein>
    <submittedName>
        <fullName evidence="2">Uncharacterized protein</fullName>
    </submittedName>
</protein>
<evidence type="ECO:0000313" key="3">
    <source>
        <dbReference type="Proteomes" id="UP001642260"/>
    </source>
</evidence>
<proteinExistence type="predicted"/>
<dbReference type="AlphaFoldDB" id="A0ABC8L3Q2"/>
<accession>A0ABC8L3Q2</accession>
<organism evidence="2 3">
    <name type="scientific">Eruca vesicaria subsp. sativa</name>
    <name type="common">Garden rocket</name>
    <name type="synonym">Eruca sativa</name>
    <dbReference type="NCBI Taxonomy" id="29727"/>
    <lineage>
        <taxon>Eukaryota</taxon>
        <taxon>Viridiplantae</taxon>
        <taxon>Streptophyta</taxon>
        <taxon>Embryophyta</taxon>
        <taxon>Tracheophyta</taxon>
        <taxon>Spermatophyta</taxon>
        <taxon>Magnoliopsida</taxon>
        <taxon>eudicotyledons</taxon>
        <taxon>Gunneridae</taxon>
        <taxon>Pentapetalae</taxon>
        <taxon>rosids</taxon>
        <taxon>malvids</taxon>
        <taxon>Brassicales</taxon>
        <taxon>Brassicaceae</taxon>
        <taxon>Brassiceae</taxon>
        <taxon>Eruca</taxon>
    </lineage>
</organism>
<feature type="region of interest" description="Disordered" evidence="1">
    <location>
        <begin position="38"/>
        <end position="57"/>
    </location>
</feature>
<sequence length="120" mass="14299">MKKTKKMRVRRKNRGVSIHIVIRFMGVGGELLQWGHKERSNRIRNDGGGERRRRRKGALRAVASEIRSFAERMMVMEKKRMEFAKETVKLRKDMEIKRLRLIQSSQTQLFRFLSTAFDSF</sequence>
<reference evidence="2 3" key="1">
    <citation type="submission" date="2022-03" db="EMBL/GenBank/DDBJ databases">
        <authorList>
            <person name="Macdonald S."/>
            <person name="Ahmed S."/>
            <person name="Newling K."/>
        </authorList>
    </citation>
    <scope>NUCLEOTIDE SEQUENCE [LARGE SCALE GENOMIC DNA]</scope>
</reference>
<dbReference type="Proteomes" id="UP001642260">
    <property type="component" value="Unassembled WGS sequence"/>
</dbReference>